<dbReference type="AlphaFoldDB" id="A0A1V3IVF5"/>
<dbReference type="RefSeq" id="WP_207551809.1">
    <property type="nucleotide sequence ID" value="NZ_MLHK01000020.1"/>
</dbReference>
<dbReference type="EMBL" id="MLHL01000055">
    <property type="protein sequence ID" value="OOF47417.1"/>
    <property type="molecule type" value="Genomic_DNA"/>
</dbReference>
<dbReference type="Proteomes" id="UP000188728">
    <property type="component" value="Unassembled WGS sequence"/>
</dbReference>
<reference evidence="3 4" key="1">
    <citation type="submission" date="2016-10" db="EMBL/GenBank/DDBJ databases">
        <title>Rodentibacter gen. nov. and new species.</title>
        <authorList>
            <person name="Christensen H."/>
        </authorList>
    </citation>
    <scope>NUCLEOTIDE SEQUENCE [LARGE SCALE GENOMIC DNA]</scope>
    <source>
        <strain evidence="1 3">H1983213011</strain>
        <strain evidence="2 4">H1987082031</strain>
    </source>
</reference>
<evidence type="ECO:0008006" key="5">
    <source>
        <dbReference type="Google" id="ProtNLM"/>
    </source>
</evidence>
<accession>A0A1V3IYF1</accession>
<keyword evidence="4" id="KW-1185">Reference proteome</keyword>
<accession>A0A1V3IVF5</accession>
<proteinExistence type="predicted"/>
<evidence type="ECO:0000313" key="3">
    <source>
        <dbReference type="Proteomes" id="UP000188728"/>
    </source>
</evidence>
<gene>
    <name evidence="1" type="ORF">BKK51_03820</name>
    <name evidence="2" type="ORF">BKK52_09425</name>
</gene>
<name>A0A1V3IVF5_9PAST</name>
<organism evidence="1 3">
    <name type="scientific">Rodentibacter trehalosifermentans</name>
    <dbReference type="NCBI Taxonomy" id="1908263"/>
    <lineage>
        <taxon>Bacteria</taxon>
        <taxon>Pseudomonadati</taxon>
        <taxon>Pseudomonadota</taxon>
        <taxon>Gammaproteobacteria</taxon>
        <taxon>Pasteurellales</taxon>
        <taxon>Pasteurellaceae</taxon>
        <taxon>Rodentibacter</taxon>
    </lineage>
</organism>
<comment type="caution">
    <text evidence="1">The sequence shown here is derived from an EMBL/GenBank/DDBJ whole genome shotgun (WGS) entry which is preliminary data.</text>
</comment>
<evidence type="ECO:0000313" key="2">
    <source>
        <dbReference type="EMBL" id="OOF47417.1"/>
    </source>
</evidence>
<protein>
    <recommendedName>
        <fullName evidence="5">LysR family transcriptional regulator</fullName>
    </recommendedName>
</protein>
<dbReference type="Proteomes" id="UP000189161">
    <property type="component" value="Unassembled WGS sequence"/>
</dbReference>
<sequence>MYHDCKKYIENGTLQVVLNGTESPYWGQYLYRPYQPVTPKRVQIVFELLENILTGTEAKAD</sequence>
<evidence type="ECO:0000313" key="1">
    <source>
        <dbReference type="EMBL" id="OOF46110.1"/>
    </source>
</evidence>
<dbReference type="EMBL" id="MLHK01000020">
    <property type="protein sequence ID" value="OOF46110.1"/>
    <property type="molecule type" value="Genomic_DNA"/>
</dbReference>
<evidence type="ECO:0000313" key="4">
    <source>
        <dbReference type="Proteomes" id="UP000189161"/>
    </source>
</evidence>